<accession>A0AAE0PBD2</accession>
<keyword evidence="1" id="KW-0472">Membrane</keyword>
<name>A0AAE0PBD2_SORBR</name>
<organism evidence="2 3">
    <name type="scientific">Sordaria brevicollis</name>
    <dbReference type="NCBI Taxonomy" id="83679"/>
    <lineage>
        <taxon>Eukaryota</taxon>
        <taxon>Fungi</taxon>
        <taxon>Dikarya</taxon>
        <taxon>Ascomycota</taxon>
        <taxon>Pezizomycotina</taxon>
        <taxon>Sordariomycetes</taxon>
        <taxon>Sordariomycetidae</taxon>
        <taxon>Sordariales</taxon>
        <taxon>Sordariaceae</taxon>
        <taxon>Sordaria</taxon>
    </lineage>
</organism>
<keyword evidence="1" id="KW-0812">Transmembrane</keyword>
<gene>
    <name evidence="2" type="ORF">B0T20DRAFT_355820</name>
</gene>
<reference evidence="2" key="1">
    <citation type="journal article" date="2023" name="Mol. Phylogenet. Evol.">
        <title>Genome-scale phylogeny and comparative genomics of the fungal order Sordariales.</title>
        <authorList>
            <person name="Hensen N."/>
            <person name="Bonometti L."/>
            <person name="Westerberg I."/>
            <person name="Brannstrom I.O."/>
            <person name="Guillou S."/>
            <person name="Cros-Aarteil S."/>
            <person name="Calhoun S."/>
            <person name="Haridas S."/>
            <person name="Kuo A."/>
            <person name="Mondo S."/>
            <person name="Pangilinan J."/>
            <person name="Riley R."/>
            <person name="LaButti K."/>
            <person name="Andreopoulos B."/>
            <person name="Lipzen A."/>
            <person name="Chen C."/>
            <person name="Yan M."/>
            <person name="Daum C."/>
            <person name="Ng V."/>
            <person name="Clum A."/>
            <person name="Steindorff A."/>
            <person name="Ohm R.A."/>
            <person name="Martin F."/>
            <person name="Silar P."/>
            <person name="Natvig D.O."/>
            <person name="Lalanne C."/>
            <person name="Gautier V."/>
            <person name="Ament-Velasquez S.L."/>
            <person name="Kruys A."/>
            <person name="Hutchinson M.I."/>
            <person name="Powell A.J."/>
            <person name="Barry K."/>
            <person name="Miller A.N."/>
            <person name="Grigoriev I.V."/>
            <person name="Debuchy R."/>
            <person name="Gladieux P."/>
            <person name="Hiltunen Thoren M."/>
            <person name="Johannesson H."/>
        </authorList>
    </citation>
    <scope>NUCLEOTIDE SEQUENCE</scope>
    <source>
        <strain evidence="2">FGSC 1904</strain>
    </source>
</reference>
<keyword evidence="1" id="KW-1133">Transmembrane helix</keyword>
<evidence type="ECO:0000313" key="3">
    <source>
        <dbReference type="Proteomes" id="UP001281003"/>
    </source>
</evidence>
<keyword evidence="3" id="KW-1185">Reference proteome</keyword>
<dbReference type="AlphaFoldDB" id="A0AAE0PBD2"/>
<feature type="non-terminal residue" evidence="2">
    <location>
        <position position="1"/>
    </location>
</feature>
<evidence type="ECO:0000313" key="2">
    <source>
        <dbReference type="EMBL" id="KAK3396791.1"/>
    </source>
</evidence>
<reference evidence="2" key="2">
    <citation type="submission" date="2023-07" db="EMBL/GenBank/DDBJ databases">
        <authorList>
            <consortium name="Lawrence Berkeley National Laboratory"/>
            <person name="Haridas S."/>
            <person name="Hensen N."/>
            <person name="Bonometti L."/>
            <person name="Westerberg I."/>
            <person name="Brannstrom I.O."/>
            <person name="Guillou S."/>
            <person name="Cros-Aarteil S."/>
            <person name="Calhoun S."/>
            <person name="Kuo A."/>
            <person name="Mondo S."/>
            <person name="Pangilinan J."/>
            <person name="Riley R."/>
            <person name="LaButti K."/>
            <person name="Andreopoulos B."/>
            <person name="Lipzen A."/>
            <person name="Chen C."/>
            <person name="Yanf M."/>
            <person name="Daum C."/>
            <person name="Ng V."/>
            <person name="Clum A."/>
            <person name="Steindorff A."/>
            <person name="Ohm R."/>
            <person name="Martin F."/>
            <person name="Silar P."/>
            <person name="Natvig D."/>
            <person name="Lalanne C."/>
            <person name="Gautier V."/>
            <person name="Ament-velasquez S.L."/>
            <person name="Kruys A."/>
            <person name="Hutchinson M.I."/>
            <person name="Powell A.J."/>
            <person name="Barry K."/>
            <person name="Miller A.N."/>
            <person name="Grigoriev I.V."/>
            <person name="Debuchy R."/>
            <person name="Gladieux P."/>
            <person name="Thoren M.H."/>
            <person name="Johannesson H."/>
        </authorList>
    </citation>
    <scope>NUCLEOTIDE SEQUENCE</scope>
    <source>
        <strain evidence="2">FGSC 1904</strain>
    </source>
</reference>
<sequence length="50" mass="5693">KKSAINIIGSVAYNIEDFLKRGLFAVLITFDVKGAFNTILINYLILYLRE</sequence>
<evidence type="ECO:0008006" key="4">
    <source>
        <dbReference type="Google" id="ProtNLM"/>
    </source>
</evidence>
<feature type="transmembrane region" description="Helical" evidence="1">
    <location>
        <begin position="23"/>
        <end position="48"/>
    </location>
</feature>
<comment type="caution">
    <text evidence="2">The sequence shown here is derived from an EMBL/GenBank/DDBJ whole genome shotgun (WGS) entry which is preliminary data.</text>
</comment>
<protein>
    <recommendedName>
        <fullName evidence="4">Reverse transcriptase domain-containing protein</fullName>
    </recommendedName>
</protein>
<proteinExistence type="predicted"/>
<dbReference type="Proteomes" id="UP001281003">
    <property type="component" value="Unassembled WGS sequence"/>
</dbReference>
<dbReference type="EMBL" id="JAUTDP010000008">
    <property type="protein sequence ID" value="KAK3396791.1"/>
    <property type="molecule type" value="Genomic_DNA"/>
</dbReference>
<evidence type="ECO:0000256" key="1">
    <source>
        <dbReference type="SAM" id="Phobius"/>
    </source>
</evidence>